<feature type="compositionally biased region" description="Basic and acidic residues" evidence="1">
    <location>
        <begin position="96"/>
        <end position="114"/>
    </location>
</feature>
<sequence length="126" mass="14288">MPSTLLLATPSFLDGVPTQRWRPYTSYRVRRRRYKCVPASSQCCSPGNQVFGYRPMKPLPPLPESRLNFAPCPMAFADTKREVLVIERHPTNDIRKPIPVVERRDYSGAHEARPTHSPSSKPSNAV</sequence>
<dbReference type="GeneID" id="54581301"/>
<dbReference type="EMBL" id="ML987190">
    <property type="protein sequence ID" value="KAF2255310.1"/>
    <property type="molecule type" value="Genomic_DNA"/>
</dbReference>
<evidence type="ECO:0000256" key="1">
    <source>
        <dbReference type="SAM" id="MobiDB-lite"/>
    </source>
</evidence>
<accession>A0A6A6J0D1</accession>
<keyword evidence="3" id="KW-1185">Reference proteome</keyword>
<proteinExistence type="predicted"/>
<reference evidence="2" key="1">
    <citation type="journal article" date="2020" name="Stud. Mycol.">
        <title>101 Dothideomycetes genomes: a test case for predicting lifestyles and emergence of pathogens.</title>
        <authorList>
            <person name="Haridas S."/>
            <person name="Albert R."/>
            <person name="Binder M."/>
            <person name="Bloem J."/>
            <person name="Labutti K."/>
            <person name="Salamov A."/>
            <person name="Andreopoulos B."/>
            <person name="Baker S."/>
            <person name="Barry K."/>
            <person name="Bills G."/>
            <person name="Bluhm B."/>
            <person name="Cannon C."/>
            <person name="Castanera R."/>
            <person name="Culley D."/>
            <person name="Daum C."/>
            <person name="Ezra D."/>
            <person name="Gonzalez J."/>
            <person name="Henrissat B."/>
            <person name="Kuo A."/>
            <person name="Liang C."/>
            <person name="Lipzen A."/>
            <person name="Lutzoni F."/>
            <person name="Magnuson J."/>
            <person name="Mondo S."/>
            <person name="Nolan M."/>
            <person name="Ohm R."/>
            <person name="Pangilinan J."/>
            <person name="Park H.-J."/>
            <person name="Ramirez L."/>
            <person name="Alfaro M."/>
            <person name="Sun H."/>
            <person name="Tritt A."/>
            <person name="Yoshinaga Y."/>
            <person name="Zwiers L.-H."/>
            <person name="Turgeon B."/>
            <person name="Goodwin S."/>
            <person name="Spatafora J."/>
            <person name="Crous P."/>
            <person name="Grigoriev I."/>
        </authorList>
    </citation>
    <scope>NUCLEOTIDE SEQUENCE</scope>
    <source>
        <strain evidence="2">CBS 122368</strain>
    </source>
</reference>
<evidence type="ECO:0000313" key="2">
    <source>
        <dbReference type="EMBL" id="KAF2255310.1"/>
    </source>
</evidence>
<gene>
    <name evidence="2" type="ORF">BU26DRAFT_515038</name>
</gene>
<feature type="region of interest" description="Disordered" evidence="1">
    <location>
        <begin position="96"/>
        <end position="126"/>
    </location>
</feature>
<name>A0A6A6J0D1_9PLEO</name>
<protein>
    <submittedName>
        <fullName evidence="2">Uncharacterized protein</fullName>
    </submittedName>
</protein>
<evidence type="ECO:0000313" key="3">
    <source>
        <dbReference type="Proteomes" id="UP000800094"/>
    </source>
</evidence>
<dbReference type="AlphaFoldDB" id="A0A6A6J0D1"/>
<dbReference type="Proteomes" id="UP000800094">
    <property type="component" value="Unassembled WGS sequence"/>
</dbReference>
<organism evidence="2 3">
    <name type="scientific">Trematosphaeria pertusa</name>
    <dbReference type="NCBI Taxonomy" id="390896"/>
    <lineage>
        <taxon>Eukaryota</taxon>
        <taxon>Fungi</taxon>
        <taxon>Dikarya</taxon>
        <taxon>Ascomycota</taxon>
        <taxon>Pezizomycotina</taxon>
        <taxon>Dothideomycetes</taxon>
        <taxon>Pleosporomycetidae</taxon>
        <taxon>Pleosporales</taxon>
        <taxon>Massarineae</taxon>
        <taxon>Trematosphaeriaceae</taxon>
        <taxon>Trematosphaeria</taxon>
    </lineage>
</organism>
<feature type="compositionally biased region" description="Polar residues" evidence="1">
    <location>
        <begin position="116"/>
        <end position="126"/>
    </location>
</feature>
<dbReference type="RefSeq" id="XP_033690314.1">
    <property type="nucleotide sequence ID" value="XM_033827971.1"/>
</dbReference>